<feature type="region of interest" description="Disordered" evidence="9">
    <location>
        <begin position="96"/>
        <end position="131"/>
    </location>
</feature>
<feature type="transmembrane region" description="Helical" evidence="10">
    <location>
        <begin position="412"/>
        <end position="435"/>
    </location>
</feature>
<dbReference type="GO" id="GO:0016020">
    <property type="term" value="C:membrane"/>
    <property type="evidence" value="ECO:0007669"/>
    <property type="project" value="UniProtKB-SubCell"/>
</dbReference>
<keyword evidence="14" id="KW-1185">Reference proteome</keyword>
<protein>
    <submittedName>
        <fullName evidence="13">ATP-dependent bile acid permease</fullName>
    </submittedName>
</protein>
<proteinExistence type="inferred from homology"/>
<dbReference type="PROSITE" id="PS50893">
    <property type="entry name" value="ABC_TRANSPORTER_2"/>
    <property type="match status" value="2"/>
</dbReference>
<feature type="domain" description="ABC transporter" evidence="11">
    <location>
        <begin position="1163"/>
        <end position="1403"/>
    </location>
</feature>
<dbReference type="Pfam" id="PF00664">
    <property type="entry name" value="ABC_membrane"/>
    <property type="match status" value="2"/>
</dbReference>
<dbReference type="CDD" id="cd03244">
    <property type="entry name" value="ABCC_MRP_domain2"/>
    <property type="match status" value="1"/>
</dbReference>
<dbReference type="GO" id="GO:0140359">
    <property type="term" value="F:ABC-type transporter activity"/>
    <property type="evidence" value="ECO:0007669"/>
    <property type="project" value="InterPro"/>
</dbReference>
<dbReference type="FunFam" id="3.40.50.300:FF:000997">
    <property type="entry name" value="Multidrug resistance-associated protein 1"/>
    <property type="match status" value="1"/>
</dbReference>
<dbReference type="GO" id="GO:0005524">
    <property type="term" value="F:ATP binding"/>
    <property type="evidence" value="ECO:0007669"/>
    <property type="project" value="UniProtKB-KW"/>
</dbReference>
<feature type="compositionally biased region" description="Basic and acidic residues" evidence="9">
    <location>
        <begin position="108"/>
        <end position="119"/>
    </location>
</feature>
<feature type="region of interest" description="Disordered" evidence="9">
    <location>
        <begin position="513"/>
        <end position="574"/>
    </location>
</feature>
<keyword evidence="7 10" id="KW-1133">Transmembrane helix</keyword>
<evidence type="ECO:0000256" key="5">
    <source>
        <dbReference type="ARBA" id="ARBA00022741"/>
    </source>
</evidence>
<dbReference type="Proteomes" id="UP000218811">
    <property type="component" value="Unassembled WGS sequence"/>
</dbReference>
<reference evidence="13 14" key="1">
    <citation type="journal article" date="2012" name="Science">
        <title>The Paleozoic origin of enzymatic lignin decomposition reconstructed from 31 fungal genomes.</title>
        <authorList>
            <person name="Floudas D."/>
            <person name="Binder M."/>
            <person name="Riley R."/>
            <person name="Barry K."/>
            <person name="Blanchette R.A."/>
            <person name="Henrissat B."/>
            <person name="Martinez A.T."/>
            <person name="Otillar R."/>
            <person name="Spatafora J.W."/>
            <person name="Yadav J.S."/>
            <person name="Aerts A."/>
            <person name="Benoit I."/>
            <person name="Boyd A."/>
            <person name="Carlson A."/>
            <person name="Copeland A."/>
            <person name="Coutinho P.M."/>
            <person name="de Vries R.P."/>
            <person name="Ferreira P."/>
            <person name="Findley K."/>
            <person name="Foster B."/>
            <person name="Gaskell J."/>
            <person name="Glotzer D."/>
            <person name="Gorecki P."/>
            <person name="Heitman J."/>
            <person name="Hesse C."/>
            <person name="Hori C."/>
            <person name="Igarashi K."/>
            <person name="Jurgens J.A."/>
            <person name="Kallen N."/>
            <person name="Kersten P."/>
            <person name="Kohler A."/>
            <person name="Kuees U."/>
            <person name="Kumar T.K.A."/>
            <person name="Kuo A."/>
            <person name="LaButti K."/>
            <person name="Larrondo L.F."/>
            <person name="Lindquist E."/>
            <person name="Ling A."/>
            <person name="Lombard V."/>
            <person name="Lucas S."/>
            <person name="Lundell T."/>
            <person name="Martin R."/>
            <person name="McLaughlin D.J."/>
            <person name="Morgenstern I."/>
            <person name="Morin E."/>
            <person name="Murat C."/>
            <person name="Nagy L.G."/>
            <person name="Nolan M."/>
            <person name="Ohm R.A."/>
            <person name="Patyshakuliyeva A."/>
            <person name="Rokas A."/>
            <person name="Ruiz-Duenas F.J."/>
            <person name="Sabat G."/>
            <person name="Salamov A."/>
            <person name="Samejima M."/>
            <person name="Schmutz J."/>
            <person name="Slot J.C."/>
            <person name="St John F."/>
            <person name="Stenlid J."/>
            <person name="Sun H."/>
            <person name="Sun S."/>
            <person name="Syed K."/>
            <person name="Tsang A."/>
            <person name="Wiebenga A."/>
            <person name="Young D."/>
            <person name="Pisabarro A."/>
            <person name="Eastwood D.C."/>
            <person name="Martin F."/>
            <person name="Cullen D."/>
            <person name="Grigoriev I.V."/>
            <person name="Hibbett D.S."/>
        </authorList>
    </citation>
    <scope>NUCLEOTIDE SEQUENCE [LARGE SCALE GENOMIC DNA]</scope>
    <source>
        <strain evidence="13 14">MD-104</strain>
    </source>
</reference>
<keyword evidence="3" id="KW-0813">Transport</keyword>
<accession>A0A2H3J9T6</accession>
<dbReference type="CDD" id="cd18597">
    <property type="entry name" value="ABC_6TM_YOR1_D1_like"/>
    <property type="match status" value="1"/>
</dbReference>
<dbReference type="OMA" id="PYAWPSQ"/>
<dbReference type="PROSITE" id="PS00211">
    <property type="entry name" value="ABC_TRANSPORTER_1"/>
    <property type="match status" value="2"/>
</dbReference>
<dbReference type="GO" id="GO:0016887">
    <property type="term" value="F:ATP hydrolysis activity"/>
    <property type="evidence" value="ECO:0007669"/>
    <property type="project" value="InterPro"/>
</dbReference>
<dbReference type="PANTHER" id="PTHR24223:SF456">
    <property type="entry name" value="MULTIDRUG RESISTANCE-ASSOCIATED PROTEIN LETHAL(2)03659"/>
    <property type="match status" value="1"/>
</dbReference>
<evidence type="ECO:0000256" key="6">
    <source>
        <dbReference type="ARBA" id="ARBA00022840"/>
    </source>
</evidence>
<feature type="transmembrane region" description="Helical" evidence="10">
    <location>
        <begin position="330"/>
        <end position="349"/>
    </location>
</feature>
<feature type="domain" description="ABC transmembrane type-1" evidence="12">
    <location>
        <begin position="173"/>
        <end position="471"/>
    </location>
</feature>
<dbReference type="OrthoDB" id="6500128at2759"/>
<evidence type="ECO:0000256" key="7">
    <source>
        <dbReference type="ARBA" id="ARBA00022989"/>
    </source>
</evidence>
<feature type="transmembrane region" description="Helical" evidence="10">
    <location>
        <begin position="1076"/>
        <end position="1093"/>
    </location>
</feature>
<dbReference type="InterPro" id="IPR027417">
    <property type="entry name" value="P-loop_NTPase"/>
</dbReference>
<feature type="transmembrane region" description="Helical" evidence="10">
    <location>
        <begin position="890"/>
        <end position="913"/>
    </location>
</feature>
<evidence type="ECO:0000256" key="9">
    <source>
        <dbReference type="SAM" id="MobiDB-lite"/>
    </source>
</evidence>
<dbReference type="CDD" id="cd18606">
    <property type="entry name" value="ABC_6TM_YOR1_D2_like"/>
    <property type="match status" value="1"/>
</dbReference>
<feature type="domain" description="ABC transporter" evidence="11">
    <location>
        <begin position="562"/>
        <end position="784"/>
    </location>
</feature>
<dbReference type="STRING" id="742152.A0A2H3J9T6"/>
<evidence type="ECO:0000259" key="11">
    <source>
        <dbReference type="PROSITE" id="PS50893"/>
    </source>
</evidence>
<evidence type="ECO:0000313" key="14">
    <source>
        <dbReference type="Proteomes" id="UP000218811"/>
    </source>
</evidence>
<dbReference type="FunFam" id="1.20.1560.10:FF:000010">
    <property type="entry name" value="Multidrug resistance-associated ABC transporter"/>
    <property type="match status" value="1"/>
</dbReference>
<dbReference type="Gene3D" id="1.20.1560.10">
    <property type="entry name" value="ABC transporter type 1, transmembrane domain"/>
    <property type="match status" value="2"/>
</dbReference>
<evidence type="ECO:0000256" key="2">
    <source>
        <dbReference type="ARBA" id="ARBA00009726"/>
    </source>
</evidence>
<gene>
    <name evidence="13" type="ORF">WOLCODRAFT_141030</name>
</gene>
<dbReference type="SMART" id="SM00382">
    <property type="entry name" value="AAA"/>
    <property type="match status" value="2"/>
</dbReference>
<evidence type="ECO:0000256" key="4">
    <source>
        <dbReference type="ARBA" id="ARBA00022692"/>
    </source>
</evidence>
<comment type="subcellular location">
    <subcellularLocation>
        <location evidence="1">Membrane</location>
        <topology evidence="1">Multi-pass membrane protein</topology>
    </subcellularLocation>
</comment>
<name>A0A2H3J9T6_WOLCO</name>
<dbReference type="SUPFAM" id="SSF90123">
    <property type="entry name" value="ABC transporter transmembrane region"/>
    <property type="match status" value="2"/>
</dbReference>
<dbReference type="SUPFAM" id="SSF52540">
    <property type="entry name" value="P-loop containing nucleoside triphosphate hydrolases"/>
    <property type="match status" value="2"/>
</dbReference>
<feature type="compositionally biased region" description="Basic and acidic residues" evidence="9">
    <location>
        <begin position="796"/>
        <end position="814"/>
    </location>
</feature>
<evidence type="ECO:0000313" key="13">
    <source>
        <dbReference type="EMBL" id="PCH38966.1"/>
    </source>
</evidence>
<dbReference type="EMBL" id="KB467943">
    <property type="protein sequence ID" value="PCH38966.1"/>
    <property type="molecule type" value="Genomic_DNA"/>
</dbReference>
<keyword evidence="4 10" id="KW-0812">Transmembrane</keyword>
<feature type="transmembrane region" description="Helical" evidence="10">
    <location>
        <begin position="455"/>
        <end position="476"/>
    </location>
</feature>
<keyword evidence="6" id="KW-0067">ATP-binding</keyword>
<dbReference type="Pfam" id="PF00005">
    <property type="entry name" value="ABC_tran"/>
    <property type="match status" value="2"/>
</dbReference>
<dbReference type="Gene3D" id="3.40.50.300">
    <property type="entry name" value="P-loop containing nucleotide triphosphate hydrolases"/>
    <property type="match status" value="2"/>
</dbReference>
<feature type="transmembrane region" description="Helical" evidence="10">
    <location>
        <begin position="985"/>
        <end position="1004"/>
    </location>
</feature>
<evidence type="ECO:0000256" key="10">
    <source>
        <dbReference type="SAM" id="Phobius"/>
    </source>
</evidence>
<evidence type="ECO:0000259" key="12">
    <source>
        <dbReference type="PROSITE" id="PS50929"/>
    </source>
</evidence>
<feature type="domain" description="ABC transmembrane type-1" evidence="12">
    <location>
        <begin position="851"/>
        <end position="1124"/>
    </location>
</feature>
<dbReference type="InterPro" id="IPR003593">
    <property type="entry name" value="AAA+_ATPase"/>
</dbReference>
<dbReference type="FunFam" id="1.20.1560.10:FF:000006">
    <property type="entry name" value="ATP-binding cassette, sub-family C (CFTR/MRP), member 9"/>
    <property type="match status" value="1"/>
</dbReference>
<feature type="transmembrane region" description="Helical" evidence="10">
    <location>
        <begin position="919"/>
        <end position="937"/>
    </location>
</feature>
<dbReference type="FunFam" id="3.40.50.300:FF:000565">
    <property type="entry name" value="ABC bile acid transporter"/>
    <property type="match status" value="1"/>
</dbReference>
<evidence type="ECO:0000256" key="8">
    <source>
        <dbReference type="ARBA" id="ARBA00023136"/>
    </source>
</evidence>
<dbReference type="InterPro" id="IPR050173">
    <property type="entry name" value="ABC_transporter_C-like"/>
</dbReference>
<keyword evidence="8 10" id="KW-0472">Membrane</keyword>
<keyword evidence="5" id="KW-0547">Nucleotide-binding</keyword>
<sequence>MRNLFHPQPAPPAFGESKVVPKSEASLLSKLVFSWLDPFLQVGFSRPLQKEDLWQLPHDELTVSLTDVVERNFYARCPPEKRPRFLKEESNFKDKRSSLASTPSMTVEDEKKRFDEEKNVAGTSNGLNIDEKTAAEPELANSEQKHTAHSTDSKKYDESLIKALHSTFFRKWWLAGILTALGNTLNTTTPLLTKVLLNWLTVSYEYWKLSEAERIEFGIAKPRGIGYGIGLAFALFVMQEASSLMTCHYQLTSMEVGLYVRTGVIGAIFRKALRLSGKARLDHSAGQITTMISTDATRLERNTAYAHLLWVSPMQLAIGIGLLIHDLGYSALVGLGVLLIGFPVQLIFVRAMFVQRKAGVVLTDKRVRTITEVLQGIRLIKYYAWEDFFAHQISEVREKEVSRVRRLGFARANLISVVTVIPMLASVLSFITYSLSGHDLNISVIFSSLQLFNIIRAPLMFFPLVFASSTDAVVALGRISKFLVAEELDDPYTVDPDSPFAVDVEGDFAWETAHKATTGDNKPKSGGGPAKKDKKAKPEKPKRGLFGRKGGDNPVLPVTAGLEDKKDEKEPDEKPFELKDLRMKVPKGAFVAVVGPIGSGKSSLLQALIGEMRRVQGHSTFSSSVAYVPQSAWIMNASLRENVSFGQEDNEEKFREIVKACCLEPDLNMLPQGEDTEIGEKGINLSGGQKARVSLARAAYSGADIILMDDSLSAVDAFVGKSILENCLLNGPLAGKTRVLVTHALHVLDKTDYIYVMDNGTIVEQGTFTDLMSNSVVFSRIMDEFGTLEKEEEEGQDGHQENDSGNKQKSKEDQNGPAGLMQAEERMTGAVTWKTYTTYFRYAGGLLWVPLIVITLTLNQGAQVANNLFLGFWTAESIKGFDQADYMGTYAALGAASALFAFMLSFSITLASLQAGLNMFMGALTAVLHSPVSFFDTTPMGRIMSRLSKDQDTIDTELSMIAYQLVSTFSSVLGTVALVFYTFPYLGLIFIPLTILYYTAATFYRRSSVETKRLDSIMRSTLYAAYSESLTGISTVRAYGEETRFVKKSELGLDMENRAYYMTIAIQQWLATRLDLLGNLLVLGIALFAAGFSRTINPSKVGVVLSYTLSITQVFSQLVSTYAQNEQDFNAVERILYYSALPSEGETVTSQDPAPSWPDKGQIEFNSVELAYREGLPLVLKGVSFTVNPGEKIGIVGRTGAGKSSLLQALFRIVNVQGGSITIDDINIREVGLKTLRSRLALVPQDNILFKGTLRENIDPQGSRTDAESISALRRTWLLPRDDSHDPVAEAKFSLDSVVSDEGSNYSAGEKQLLALCRALVKNSRIIVLDEATSNVDVEMDARLQKTIQTEFATSTLLCIAHRLNTIVYYDRILVMDAGMVAEFDTPLNLFDKEDSIFRSLCNEAGISRQDIVRIRASVPAATMTEMETSQ</sequence>
<dbReference type="InterPro" id="IPR017871">
    <property type="entry name" value="ABC_transporter-like_CS"/>
</dbReference>
<feature type="region of interest" description="Disordered" evidence="9">
    <location>
        <begin position="790"/>
        <end position="819"/>
    </location>
</feature>
<dbReference type="InterPro" id="IPR011527">
    <property type="entry name" value="ABC1_TM_dom"/>
</dbReference>
<dbReference type="InterPro" id="IPR003439">
    <property type="entry name" value="ABC_transporter-like_ATP-bd"/>
</dbReference>
<feature type="compositionally biased region" description="Basic and acidic residues" evidence="9">
    <location>
        <begin position="562"/>
        <end position="574"/>
    </location>
</feature>
<dbReference type="InterPro" id="IPR036640">
    <property type="entry name" value="ABC1_TM_sf"/>
</dbReference>
<dbReference type="PROSITE" id="PS50929">
    <property type="entry name" value="ABC_TM1F"/>
    <property type="match status" value="2"/>
</dbReference>
<dbReference type="PANTHER" id="PTHR24223">
    <property type="entry name" value="ATP-BINDING CASSETTE SUB-FAMILY C"/>
    <property type="match status" value="1"/>
</dbReference>
<comment type="similarity">
    <text evidence="2">Belongs to the ABC transporter superfamily. ABCC family. Conjugate transporter (TC 3.A.1.208) subfamily.</text>
</comment>
<dbReference type="CDD" id="cd03250">
    <property type="entry name" value="ABCC_MRP_domain1"/>
    <property type="match status" value="1"/>
</dbReference>
<evidence type="ECO:0000256" key="3">
    <source>
        <dbReference type="ARBA" id="ARBA00022448"/>
    </source>
</evidence>
<evidence type="ECO:0000256" key="1">
    <source>
        <dbReference type="ARBA" id="ARBA00004141"/>
    </source>
</evidence>
<organism evidence="13 14">
    <name type="scientific">Wolfiporia cocos (strain MD-104)</name>
    <name type="common">Brown rot fungus</name>
    <dbReference type="NCBI Taxonomy" id="742152"/>
    <lineage>
        <taxon>Eukaryota</taxon>
        <taxon>Fungi</taxon>
        <taxon>Dikarya</taxon>
        <taxon>Basidiomycota</taxon>
        <taxon>Agaricomycotina</taxon>
        <taxon>Agaricomycetes</taxon>
        <taxon>Polyporales</taxon>
        <taxon>Phaeolaceae</taxon>
        <taxon>Wolfiporia</taxon>
    </lineage>
</organism>